<keyword evidence="3 4" id="KW-0326">Glycosidase</keyword>
<dbReference type="RefSeq" id="WP_207608944.1">
    <property type="nucleotide sequence ID" value="NZ_CP071619.1"/>
</dbReference>
<dbReference type="EMBL" id="JABTXI010000008">
    <property type="protein sequence ID" value="MBY3592171.1"/>
    <property type="molecule type" value="Genomic_DNA"/>
</dbReference>
<dbReference type="GO" id="GO:0016787">
    <property type="term" value="F:hydrolase activity"/>
    <property type="evidence" value="ECO:0007669"/>
    <property type="project" value="UniProtKB-KW"/>
</dbReference>
<evidence type="ECO:0000256" key="4">
    <source>
        <dbReference type="RuleBase" id="RU361169"/>
    </source>
</evidence>
<dbReference type="SMART" id="SM00710">
    <property type="entry name" value="PbH1"/>
    <property type="match status" value="3"/>
</dbReference>
<comment type="similarity">
    <text evidence="1 4">Belongs to the glycosyl hydrolase 28 family.</text>
</comment>
<keyword evidence="2 4" id="KW-0378">Hydrolase</keyword>
<dbReference type="InterPro" id="IPR006626">
    <property type="entry name" value="PbH1"/>
</dbReference>
<evidence type="ECO:0000313" key="6">
    <source>
        <dbReference type="Proteomes" id="UP000720124"/>
    </source>
</evidence>
<dbReference type="InterPro" id="IPR000743">
    <property type="entry name" value="Glyco_hydro_28"/>
</dbReference>
<evidence type="ECO:0000256" key="3">
    <source>
        <dbReference type="ARBA" id="ARBA00023295"/>
    </source>
</evidence>
<evidence type="ECO:0000256" key="1">
    <source>
        <dbReference type="ARBA" id="ARBA00008834"/>
    </source>
</evidence>
<comment type="caution">
    <text evidence="5">The sequence shown here is derived from an EMBL/GenBank/DDBJ whole genome shotgun (WGS) entry which is preliminary data.</text>
</comment>
<dbReference type="InterPro" id="IPR011050">
    <property type="entry name" value="Pectin_lyase_fold/virulence"/>
</dbReference>
<keyword evidence="6" id="KW-1185">Reference proteome</keyword>
<accession>A0ABS7LL21</accession>
<name>A0ABS7LL21_9HYPH</name>
<dbReference type="Gene3D" id="2.160.20.10">
    <property type="entry name" value="Single-stranded right-handed beta-helix, Pectin lyase-like"/>
    <property type="match status" value="1"/>
</dbReference>
<dbReference type="InterPro" id="IPR051801">
    <property type="entry name" value="GH28_Enzymes"/>
</dbReference>
<dbReference type="PANTHER" id="PTHR31339">
    <property type="entry name" value="PECTIN LYASE-RELATED"/>
    <property type="match status" value="1"/>
</dbReference>
<evidence type="ECO:0000313" key="5">
    <source>
        <dbReference type="EMBL" id="MBY3592171.1"/>
    </source>
</evidence>
<dbReference type="InterPro" id="IPR012334">
    <property type="entry name" value="Pectin_lyas_fold"/>
</dbReference>
<dbReference type="SUPFAM" id="SSF51126">
    <property type="entry name" value="Pectin lyase-like"/>
    <property type="match status" value="1"/>
</dbReference>
<evidence type="ECO:0000256" key="2">
    <source>
        <dbReference type="ARBA" id="ARBA00022801"/>
    </source>
</evidence>
<gene>
    <name evidence="5" type="ORF">HJA87_20170</name>
</gene>
<proteinExistence type="inferred from homology"/>
<reference evidence="5 6" key="1">
    <citation type="submission" date="2020-06" db="EMBL/GenBank/DDBJ databases">
        <title>Global-level population genomics: horizontal gene transfer, symbiosis and evolution in Rhizobia.</title>
        <authorList>
            <person name="Gai Y."/>
        </authorList>
    </citation>
    <scope>NUCLEOTIDE SEQUENCE [LARGE SCALE GENOMIC DNA]</scope>
    <source>
        <strain evidence="5 6">PLR6_1b</strain>
    </source>
</reference>
<dbReference type="PANTHER" id="PTHR31339:SF9">
    <property type="entry name" value="PLASMIN AND FIBRONECTIN-BINDING PROTEIN A"/>
    <property type="match status" value="1"/>
</dbReference>
<organism evidence="5 6">
    <name type="scientific">Rhizobium bangladeshense</name>
    <dbReference type="NCBI Taxonomy" id="1138189"/>
    <lineage>
        <taxon>Bacteria</taxon>
        <taxon>Pseudomonadati</taxon>
        <taxon>Pseudomonadota</taxon>
        <taxon>Alphaproteobacteria</taxon>
        <taxon>Hyphomicrobiales</taxon>
        <taxon>Rhizobiaceae</taxon>
        <taxon>Rhizobium/Agrobacterium group</taxon>
        <taxon>Rhizobium</taxon>
    </lineage>
</organism>
<dbReference type="Proteomes" id="UP000720124">
    <property type="component" value="Unassembled WGS sequence"/>
</dbReference>
<dbReference type="Pfam" id="PF00295">
    <property type="entry name" value="Glyco_hydro_28"/>
    <property type="match status" value="1"/>
</dbReference>
<sequence>MNATSLVAIEALDGDNTDRVQAAIDSLSAFGGGRLELLAGIHNCRGLRLRSGVELHLAAGAILRPVADYAAYVHTTVSVIAEKSDRGMIVARDARRISLTGTGRIEAGCESFIIGDDESVGTFVPAEYRPRVVVFESCDEVEISSIHICRSPMWTLHFVNCTDVSVRNVTIDNDRRLPNTDGIVLDACRGAIIEDCRISTADDGVCLKTSAGPDGRAIGRCENILVRRCAVESLSCALKIGTETHGDVTNVMFEDCRISSSNRALGIFSRDGGRISNVRFSKISVECRETPDGFWGSGEALTVNVVDRVSERPAGAIENLVVEDVTGRMEGAITIIAAATSGIRNVSLARIALDQQPGQLGTGRTYDLRPTNADLAPMADGGGRANAWTRGSDGRVIGLEDYPGGMPAVYVAGVSGIAMNEVRITRPAPLPQGWNAIDVVMGTTPPDGSGAWQN</sequence>
<protein>
    <submittedName>
        <fullName evidence="5">Glycoside hydrolase family 28 protein</fullName>
    </submittedName>
</protein>